<organism evidence="1 2">
    <name type="scientific">Striga hermonthica</name>
    <name type="common">Purple witchweed</name>
    <name type="synonym">Buchnera hermonthica</name>
    <dbReference type="NCBI Taxonomy" id="68872"/>
    <lineage>
        <taxon>Eukaryota</taxon>
        <taxon>Viridiplantae</taxon>
        <taxon>Streptophyta</taxon>
        <taxon>Embryophyta</taxon>
        <taxon>Tracheophyta</taxon>
        <taxon>Spermatophyta</taxon>
        <taxon>Magnoliopsida</taxon>
        <taxon>eudicotyledons</taxon>
        <taxon>Gunneridae</taxon>
        <taxon>Pentapetalae</taxon>
        <taxon>asterids</taxon>
        <taxon>lamiids</taxon>
        <taxon>Lamiales</taxon>
        <taxon>Orobanchaceae</taxon>
        <taxon>Buchnereae</taxon>
        <taxon>Striga</taxon>
    </lineage>
</organism>
<keyword evidence="2" id="KW-1185">Reference proteome</keyword>
<dbReference type="PANTHER" id="PTHR31569">
    <property type="entry name" value="SWIM-TYPE DOMAIN-CONTAINING PROTEIN"/>
    <property type="match status" value="1"/>
</dbReference>
<sequence>TLNIIALEFRNYYVIHYNLTGLNYKYCNILQVSLENFGGDGIDYSFVFDTKKWFYSDEDAINDAKSTTLLNGFDLIISKHTKGGRVKILKCKRGEHYKGKNVYINKVVSRRTKKKACGCQFEIKVKQVAETTSWMIHTSQDEKKGFHNHSFVVYPEGHRQVSGIIQSTKKIIRDMTVAQTKPEHILVAVKEKNLGDHANRRHIYNYREKLRRESFVGRDVTTQLLHLTTSSSYIVYINVDLDTNALTHIFMAYSDLVSLFQTYYWYVGIDSTYKTNMY</sequence>
<comment type="caution">
    <text evidence="1">The sequence shown here is derived from an EMBL/GenBank/DDBJ whole genome shotgun (WGS) entry which is preliminary data.</text>
</comment>
<dbReference type="AlphaFoldDB" id="A0A9N7RJR9"/>
<evidence type="ECO:0000313" key="2">
    <source>
        <dbReference type="Proteomes" id="UP001153555"/>
    </source>
</evidence>
<dbReference type="OrthoDB" id="2422440at2759"/>
<protein>
    <recommendedName>
        <fullName evidence="3">Protein FAR1-RELATED SEQUENCE</fullName>
    </recommendedName>
</protein>
<dbReference type="InterPro" id="IPR052579">
    <property type="entry name" value="Zinc_finger_SWIM"/>
</dbReference>
<evidence type="ECO:0008006" key="3">
    <source>
        <dbReference type="Google" id="ProtNLM"/>
    </source>
</evidence>
<accession>A0A9N7RJR9</accession>
<dbReference type="PANTHER" id="PTHR31569:SF4">
    <property type="entry name" value="SWIM-TYPE DOMAIN-CONTAINING PROTEIN"/>
    <property type="match status" value="1"/>
</dbReference>
<feature type="non-terminal residue" evidence="1">
    <location>
        <position position="278"/>
    </location>
</feature>
<gene>
    <name evidence="1" type="ORF">SHERM_28891</name>
</gene>
<dbReference type="Proteomes" id="UP001153555">
    <property type="component" value="Unassembled WGS sequence"/>
</dbReference>
<evidence type="ECO:0000313" key="1">
    <source>
        <dbReference type="EMBL" id="CAA0833633.1"/>
    </source>
</evidence>
<reference evidence="1" key="1">
    <citation type="submission" date="2019-12" db="EMBL/GenBank/DDBJ databases">
        <authorList>
            <person name="Scholes J."/>
        </authorList>
    </citation>
    <scope>NUCLEOTIDE SEQUENCE</scope>
</reference>
<proteinExistence type="predicted"/>
<feature type="non-terminal residue" evidence="1">
    <location>
        <position position="1"/>
    </location>
</feature>
<name>A0A9N7RJR9_STRHE</name>
<dbReference type="EMBL" id="CACSLK010027840">
    <property type="protein sequence ID" value="CAA0833633.1"/>
    <property type="molecule type" value="Genomic_DNA"/>
</dbReference>